<evidence type="ECO:0000313" key="3">
    <source>
        <dbReference type="Proteomes" id="UP000319375"/>
    </source>
</evidence>
<dbReference type="AlphaFoldDB" id="A0A5C5RZJ7"/>
<dbReference type="EMBL" id="VIGX01000014">
    <property type="protein sequence ID" value="TWS27411.1"/>
    <property type="molecule type" value="Genomic_DNA"/>
</dbReference>
<accession>A0A5C5RZJ7</accession>
<comment type="caution">
    <text evidence="2">The sequence shown here is derived from an EMBL/GenBank/DDBJ whole genome shotgun (WGS) entry which is preliminary data.</text>
</comment>
<reference evidence="2 3" key="1">
    <citation type="submission" date="2019-06" db="EMBL/GenBank/DDBJ databases">
        <title>Tsukamurella conjunctivitidis sp. nov., Tsukamurella assacharolytica sp. nov. and Tsukamurella sputae sp. nov. isolated from patients with conjunctivitis, bacteraemia (lymphoma) and respiratory infection (sputum) in Hong Kong.</title>
        <authorList>
            <person name="Teng J.L.L."/>
            <person name="Lee H.H."/>
            <person name="Fong J.Y.H."/>
            <person name="Fok K.M.N."/>
            <person name="Lau S.K.P."/>
            <person name="Woo P.C.Y."/>
        </authorList>
    </citation>
    <scope>NUCLEOTIDE SEQUENCE [LARGE SCALE GENOMIC DNA]</scope>
    <source>
        <strain evidence="2 3">HKU72</strain>
    </source>
</reference>
<gene>
    <name evidence="2" type="ORF">FK530_19000</name>
</gene>
<evidence type="ECO:0000256" key="1">
    <source>
        <dbReference type="SAM" id="MobiDB-lite"/>
    </source>
</evidence>
<name>A0A5C5RZJ7_9ACTN</name>
<dbReference type="OrthoDB" id="826539at2"/>
<feature type="region of interest" description="Disordered" evidence="1">
    <location>
        <begin position="1"/>
        <end position="20"/>
    </location>
</feature>
<dbReference type="Pfam" id="PF13031">
    <property type="entry name" value="DUF3892"/>
    <property type="match status" value="1"/>
</dbReference>
<proteinExistence type="predicted"/>
<sequence length="64" mass="6863">MSLIPRARPATSEPSATARSRTTCWNCAGSDPTAYAADRPAYLQSKANGVLNDNLLSLPEVDLR</sequence>
<protein>
    <submittedName>
        <fullName evidence="2">DUF3892 domain-containing protein</fullName>
    </submittedName>
</protein>
<dbReference type="InterPro" id="IPR024997">
    <property type="entry name" value="DUF3892"/>
</dbReference>
<organism evidence="2 3">
    <name type="scientific">Tsukamurella conjunctivitidis</name>
    <dbReference type="NCBI Taxonomy" id="2592068"/>
    <lineage>
        <taxon>Bacteria</taxon>
        <taxon>Bacillati</taxon>
        <taxon>Actinomycetota</taxon>
        <taxon>Actinomycetes</taxon>
        <taxon>Mycobacteriales</taxon>
        <taxon>Tsukamurellaceae</taxon>
        <taxon>Tsukamurella</taxon>
    </lineage>
</organism>
<dbReference type="Proteomes" id="UP000319375">
    <property type="component" value="Unassembled WGS sequence"/>
</dbReference>
<evidence type="ECO:0000313" key="2">
    <source>
        <dbReference type="EMBL" id="TWS27411.1"/>
    </source>
</evidence>
<keyword evidence="3" id="KW-1185">Reference proteome</keyword>